<accession>A0A5N8XD12</accession>
<organism evidence="2 3">
    <name type="scientific">Streptomyces spongiae</name>
    <dbReference type="NCBI Taxonomy" id="565072"/>
    <lineage>
        <taxon>Bacteria</taxon>
        <taxon>Bacillati</taxon>
        <taxon>Actinomycetota</taxon>
        <taxon>Actinomycetes</taxon>
        <taxon>Kitasatosporales</taxon>
        <taxon>Streptomycetaceae</taxon>
        <taxon>Streptomyces</taxon>
    </lineage>
</organism>
<comment type="caution">
    <text evidence="2">The sequence shown here is derived from an EMBL/GenBank/DDBJ whole genome shotgun (WGS) entry which is preliminary data.</text>
</comment>
<sequence>MANVSTPFAPVGHQTPPSRLRAHTPITIVRSTAGEQPPPGGDLKPPNMLVDRRPTRSEAMPG</sequence>
<evidence type="ECO:0000256" key="1">
    <source>
        <dbReference type="SAM" id="MobiDB-lite"/>
    </source>
</evidence>
<dbReference type="EMBL" id="VJZC01000041">
    <property type="protein sequence ID" value="MPY57339.1"/>
    <property type="molecule type" value="Genomic_DNA"/>
</dbReference>
<proteinExistence type="predicted"/>
<evidence type="ECO:0000313" key="3">
    <source>
        <dbReference type="Proteomes" id="UP000400924"/>
    </source>
</evidence>
<dbReference type="Proteomes" id="UP000400924">
    <property type="component" value="Unassembled WGS sequence"/>
</dbReference>
<feature type="region of interest" description="Disordered" evidence="1">
    <location>
        <begin position="1"/>
        <end position="62"/>
    </location>
</feature>
<dbReference type="AlphaFoldDB" id="A0A5N8XD12"/>
<protein>
    <submittedName>
        <fullName evidence="2">Uncharacterized protein</fullName>
    </submittedName>
</protein>
<evidence type="ECO:0000313" key="2">
    <source>
        <dbReference type="EMBL" id="MPY57339.1"/>
    </source>
</evidence>
<name>A0A5N8XD12_9ACTN</name>
<dbReference type="RefSeq" id="WP_152770903.1">
    <property type="nucleotide sequence ID" value="NZ_VJZC01000041.1"/>
</dbReference>
<gene>
    <name evidence="2" type="ORF">FNH08_09220</name>
</gene>
<reference evidence="2 3" key="1">
    <citation type="submission" date="2019-07" db="EMBL/GenBank/DDBJ databases">
        <title>New species of Amycolatopsis and Streptomyces.</title>
        <authorList>
            <person name="Duangmal K."/>
            <person name="Teo W.F.A."/>
            <person name="Lipun K."/>
        </authorList>
    </citation>
    <scope>NUCLEOTIDE SEQUENCE [LARGE SCALE GENOMIC DNA]</scope>
    <source>
        <strain evidence="2 3">NBRC 106415</strain>
    </source>
</reference>
<keyword evidence="3" id="KW-1185">Reference proteome</keyword>